<dbReference type="EMBL" id="HACA01027943">
    <property type="protein sequence ID" value="CDW45304.1"/>
    <property type="molecule type" value="Transcribed_RNA"/>
</dbReference>
<dbReference type="AlphaFoldDB" id="A0A0K2V430"/>
<sequence>IRDIFLNNNGVLQQNGPPAHTPKAIQRWLSNNINFCSREISPQYSLRYQPFGLHLLVACRF</sequence>
<feature type="non-terminal residue" evidence="1">
    <location>
        <position position="1"/>
    </location>
</feature>
<dbReference type="EMBL" id="HACA01027942">
    <property type="protein sequence ID" value="CDW45303.1"/>
    <property type="molecule type" value="Transcribed_RNA"/>
</dbReference>
<name>A0A0K2V430_LEPSM</name>
<reference evidence="1" key="1">
    <citation type="submission" date="2014-05" db="EMBL/GenBank/DDBJ databases">
        <authorList>
            <person name="Chronopoulou M."/>
        </authorList>
    </citation>
    <scope>NUCLEOTIDE SEQUENCE</scope>
    <source>
        <tissue evidence="1">Whole organism</tissue>
    </source>
</reference>
<proteinExistence type="predicted"/>
<accession>A0A0K2V430</accession>
<protein>
    <submittedName>
        <fullName evidence="1">Uncharacterized protein</fullName>
    </submittedName>
</protein>
<evidence type="ECO:0000313" key="1">
    <source>
        <dbReference type="EMBL" id="CDW45303.1"/>
    </source>
</evidence>
<organism evidence="1">
    <name type="scientific">Lepeophtheirus salmonis</name>
    <name type="common">Salmon louse</name>
    <name type="synonym">Caligus salmonis</name>
    <dbReference type="NCBI Taxonomy" id="72036"/>
    <lineage>
        <taxon>Eukaryota</taxon>
        <taxon>Metazoa</taxon>
        <taxon>Ecdysozoa</taxon>
        <taxon>Arthropoda</taxon>
        <taxon>Crustacea</taxon>
        <taxon>Multicrustacea</taxon>
        <taxon>Hexanauplia</taxon>
        <taxon>Copepoda</taxon>
        <taxon>Siphonostomatoida</taxon>
        <taxon>Caligidae</taxon>
        <taxon>Lepeophtheirus</taxon>
    </lineage>
</organism>